<feature type="compositionally biased region" description="Basic and acidic residues" evidence="1">
    <location>
        <begin position="456"/>
        <end position="466"/>
    </location>
</feature>
<evidence type="ECO:0000313" key="3">
    <source>
        <dbReference type="Proteomes" id="UP000326396"/>
    </source>
</evidence>
<dbReference type="AlphaFoldDB" id="A0A5N6NGM3"/>
<feature type="compositionally biased region" description="Polar residues" evidence="1">
    <location>
        <begin position="427"/>
        <end position="437"/>
    </location>
</feature>
<name>A0A5N6NGM3_9ASTR</name>
<sequence length="1111" mass="122264">MYPRFLQQIFNEELGTSLSLTGNTYKMPLVSSKVFVHLKETSAQFSGKFTPLLPSMESTTPEGDNSVNPKDAEPTPSISFPHPVNITYKRKRTHVQLSTVVQAPSNPTKKKVKSTAKGTVPPQVSATPHFEPPVLPLEPVAALNQPENAQCMSQHITENIQRETQIIESASLEAPQLDQRLSPRSPGSYHPEMPPSHTHTQAHETPTLAVEEPLSPTSQTLMRVVTQLQERFPDPEPFQSEVGPSSSEGVNAGEATTIVDLNKDPQDSGTGNRTSPAATNVGEDFFEALLNDGNPGSQETTSGGGGAGARLTHLEAEVTTLRLEIQTKDATILDLRRRPPVVLHPFHPDPTVTTCTSPVATKKGENASTAGSGSEAIEEEGAQEAHPSIVTLTAEWDDFLGTYFQVSSISSSSDFEDTREVTKETEQQTSNVSLEHQSPSGTNSPSSSSSSSSPSEDTREVAKETEQQTSNISLEPQSPLGTKSPSETAAQVTMEKPTQEKPVSMEPVSPSETVAQVVMEDTTQEEQISMEPVSPSRTEAAEALSSSPEPIVETNKESSKGIGQLEETVNAEVNSEAAAASKGPVILDDSSTEELHADEPIGKATGEGSSGVKITSDDKGKRKLTPEEEAEQEERIPKKKKGRPDTSMDEDRVRLSTLLEEKGYNFDEVWLWSKAYKDKCKDFLLEYGFHARQLGPMKTSTLDIHIRDIKAKIARGELPSIEQIRARKASLMIGLGLGLGGGATIEFPKEEQPSPPPSPDMDRMPISSVININKGKKATRKQSTQNLDPERETLASEKRTEPSIAEESQQARRSQATAQTKPRLVRRKSMARRKRRTSAISSDSESEAIISVPEVTPKAAPKTRRFQEDMRDIKGVYKFINIKFGAVEKRNFHHHPVSFAPGTINDSLCQRCGGILQSKLIWKCLHCTFACHFSGCLPDPPRRVIRDIRSQDNMPHRAPLRLKDTPDSKLNHKNHIKSRTTIEGDKNCFHNSKTPIMASPRGLQDQELEVMEMAHAHNNDHLVVVGVMVVVDDYCRGDLLAEESNYFQLCQDDLDAIPAEDLEEMDINYEMAIISYGAKKFYQRTCRQFKNHNMKTGFGLDKSKLKCFSCQ</sequence>
<feature type="region of interest" description="Disordered" evidence="1">
    <location>
        <begin position="52"/>
        <end position="81"/>
    </location>
</feature>
<feature type="compositionally biased region" description="Basic and acidic residues" evidence="1">
    <location>
        <begin position="416"/>
        <end position="426"/>
    </location>
</feature>
<protein>
    <recommendedName>
        <fullName evidence="4">Phorbol-ester/DAG-type domain-containing protein</fullName>
    </recommendedName>
</protein>
<accession>A0A5N6NGM3</accession>
<feature type="region of interest" description="Disordered" evidence="1">
    <location>
        <begin position="103"/>
        <end position="127"/>
    </location>
</feature>
<organism evidence="2 3">
    <name type="scientific">Mikania micrantha</name>
    <name type="common">bitter vine</name>
    <dbReference type="NCBI Taxonomy" id="192012"/>
    <lineage>
        <taxon>Eukaryota</taxon>
        <taxon>Viridiplantae</taxon>
        <taxon>Streptophyta</taxon>
        <taxon>Embryophyta</taxon>
        <taxon>Tracheophyta</taxon>
        <taxon>Spermatophyta</taxon>
        <taxon>Magnoliopsida</taxon>
        <taxon>eudicotyledons</taxon>
        <taxon>Gunneridae</taxon>
        <taxon>Pentapetalae</taxon>
        <taxon>asterids</taxon>
        <taxon>campanulids</taxon>
        <taxon>Asterales</taxon>
        <taxon>Asteraceae</taxon>
        <taxon>Asteroideae</taxon>
        <taxon>Heliantheae alliance</taxon>
        <taxon>Eupatorieae</taxon>
        <taxon>Mikania</taxon>
    </lineage>
</organism>
<reference evidence="2 3" key="1">
    <citation type="submission" date="2019-05" db="EMBL/GenBank/DDBJ databases">
        <title>Mikania micrantha, genome provides insights into the molecular mechanism of rapid growth.</title>
        <authorList>
            <person name="Liu B."/>
        </authorList>
    </citation>
    <scope>NUCLEOTIDE SEQUENCE [LARGE SCALE GENOMIC DNA]</scope>
    <source>
        <strain evidence="2">NLD-2019</strain>
        <tissue evidence="2">Leaf</tissue>
    </source>
</reference>
<feature type="region of interest" description="Disordered" evidence="1">
    <location>
        <begin position="344"/>
        <end position="385"/>
    </location>
</feature>
<feature type="compositionally biased region" description="Polar residues" evidence="1">
    <location>
        <begin position="467"/>
        <end position="491"/>
    </location>
</feature>
<proteinExistence type="predicted"/>
<dbReference type="Proteomes" id="UP000326396">
    <property type="component" value="Linkage Group LG2"/>
</dbReference>
<feature type="compositionally biased region" description="Low complexity" evidence="1">
    <location>
        <begin position="811"/>
        <end position="820"/>
    </location>
</feature>
<feature type="compositionally biased region" description="Low complexity" evidence="1">
    <location>
        <begin position="438"/>
        <end position="455"/>
    </location>
</feature>
<gene>
    <name evidence="2" type="ORF">E3N88_23726</name>
</gene>
<feature type="compositionally biased region" description="Basic residues" evidence="1">
    <location>
        <begin position="823"/>
        <end position="837"/>
    </location>
</feature>
<keyword evidence="3" id="KW-1185">Reference proteome</keyword>
<feature type="compositionally biased region" description="Basic and acidic residues" evidence="1">
    <location>
        <begin position="788"/>
        <end position="801"/>
    </location>
</feature>
<evidence type="ECO:0000256" key="1">
    <source>
        <dbReference type="SAM" id="MobiDB-lite"/>
    </source>
</evidence>
<feature type="compositionally biased region" description="Basic and acidic residues" evidence="1">
    <location>
        <begin position="615"/>
        <end position="626"/>
    </location>
</feature>
<feature type="region of interest" description="Disordered" evidence="1">
    <location>
        <begin position="744"/>
        <end position="845"/>
    </location>
</feature>
<comment type="caution">
    <text evidence="2">The sequence shown here is derived from an EMBL/GenBank/DDBJ whole genome shotgun (WGS) entry which is preliminary data.</text>
</comment>
<feature type="compositionally biased region" description="Polar residues" evidence="1">
    <location>
        <begin position="56"/>
        <end position="68"/>
    </location>
</feature>
<evidence type="ECO:0008006" key="4">
    <source>
        <dbReference type="Google" id="ProtNLM"/>
    </source>
</evidence>
<feature type="region of interest" description="Disordered" evidence="1">
    <location>
        <begin position="410"/>
        <end position="650"/>
    </location>
</feature>
<feature type="compositionally biased region" description="Low complexity" evidence="1">
    <location>
        <begin position="570"/>
        <end position="581"/>
    </location>
</feature>
<dbReference type="EMBL" id="SZYD01000012">
    <property type="protein sequence ID" value="KAD4586125.1"/>
    <property type="molecule type" value="Genomic_DNA"/>
</dbReference>
<feature type="region of interest" description="Disordered" evidence="1">
    <location>
        <begin position="177"/>
        <end position="205"/>
    </location>
</feature>
<evidence type="ECO:0000313" key="2">
    <source>
        <dbReference type="EMBL" id="KAD4586125.1"/>
    </source>
</evidence>